<dbReference type="KEGG" id="gsn:YC6258_01649"/>
<dbReference type="PROSITE" id="PS50893">
    <property type="entry name" value="ABC_TRANSPORTER_2"/>
    <property type="match status" value="1"/>
</dbReference>
<dbReference type="AlphaFoldDB" id="A0A0C5VGH3"/>
<dbReference type="PROSITE" id="PS00211">
    <property type="entry name" value="ABC_TRANSPORTER_1"/>
    <property type="match status" value="1"/>
</dbReference>
<dbReference type="OrthoDB" id="9802264at2"/>
<dbReference type="PANTHER" id="PTHR42781">
    <property type="entry name" value="SPERMIDINE/PUTRESCINE IMPORT ATP-BINDING PROTEIN POTA"/>
    <property type="match status" value="1"/>
</dbReference>
<dbReference type="STRING" id="1445510.YC6258_01649"/>
<keyword evidence="1" id="KW-0813">Transport</keyword>
<keyword evidence="6" id="KW-1185">Reference proteome</keyword>
<evidence type="ECO:0000313" key="5">
    <source>
        <dbReference type="EMBL" id="AJQ93697.1"/>
    </source>
</evidence>
<dbReference type="PANTHER" id="PTHR42781:SF4">
    <property type="entry name" value="SPERMIDINE_PUTRESCINE IMPORT ATP-BINDING PROTEIN POTA"/>
    <property type="match status" value="1"/>
</dbReference>
<keyword evidence="2" id="KW-0547">Nucleotide-binding</keyword>
<dbReference type="Pfam" id="PF00005">
    <property type="entry name" value="ABC_tran"/>
    <property type="match status" value="1"/>
</dbReference>
<dbReference type="InterPro" id="IPR003593">
    <property type="entry name" value="AAA+_ATPase"/>
</dbReference>
<dbReference type="HOGENOM" id="CLU_000604_1_22_6"/>
<proteinExistence type="predicted"/>
<name>A0A0C5VGH3_9GAMM</name>
<reference evidence="5 6" key="1">
    <citation type="submission" date="2014-01" db="EMBL/GenBank/DDBJ databases">
        <title>Full genme sequencing of cellulolytic bacterium Gynuella sunshinyii YC6258T gen. nov., sp. nov.</title>
        <authorList>
            <person name="Khan H."/>
            <person name="Chung E.J."/>
            <person name="Chung Y.R."/>
        </authorList>
    </citation>
    <scope>NUCLEOTIDE SEQUENCE [LARGE SCALE GENOMIC DNA]</scope>
    <source>
        <strain evidence="5 6">YC6258</strain>
    </source>
</reference>
<feature type="domain" description="ABC transporter" evidence="4">
    <location>
        <begin position="1"/>
        <end position="203"/>
    </location>
</feature>
<accession>A0A0C5VGH3</accession>
<evidence type="ECO:0000256" key="3">
    <source>
        <dbReference type="ARBA" id="ARBA00022840"/>
    </source>
</evidence>
<dbReference type="Proteomes" id="UP000032266">
    <property type="component" value="Chromosome"/>
</dbReference>
<dbReference type="InterPro" id="IPR027417">
    <property type="entry name" value="P-loop_NTPase"/>
</dbReference>
<dbReference type="GO" id="GO:0016887">
    <property type="term" value="F:ATP hydrolysis activity"/>
    <property type="evidence" value="ECO:0007669"/>
    <property type="project" value="InterPro"/>
</dbReference>
<dbReference type="EMBL" id="CP007142">
    <property type="protein sequence ID" value="AJQ93697.1"/>
    <property type="molecule type" value="Genomic_DNA"/>
</dbReference>
<dbReference type="InterPro" id="IPR017871">
    <property type="entry name" value="ABC_transporter-like_CS"/>
</dbReference>
<gene>
    <name evidence="5" type="ORF">YC6258_01649</name>
</gene>
<dbReference type="Gene3D" id="3.40.50.300">
    <property type="entry name" value="P-loop containing nucleotide triphosphate hydrolases"/>
    <property type="match status" value="1"/>
</dbReference>
<organism evidence="5 6">
    <name type="scientific">Gynuella sunshinyii YC6258</name>
    <dbReference type="NCBI Taxonomy" id="1445510"/>
    <lineage>
        <taxon>Bacteria</taxon>
        <taxon>Pseudomonadati</taxon>
        <taxon>Pseudomonadota</taxon>
        <taxon>Gammaproteobacteria</taxon>
        <taxon>Oceanospirillales</taxon>
        <taxon>Saccharospirillaceae</taxon>
        <taxon>Gynuella</taxon>
    </lineage>
</organism>
<sequence>MLEIDHIEVVREHPLTLSYHVTIETGRLLIIRGPSGVGKTTLLDAIAGFVPVRTGQIRWHGQSLEHLPARKRPVTSMFQNNNLFSHLTVAENLKIALPHLSTKEHQQRLADIDLADQYHKPSSKLSGGQAQRVALLASVYRPEPVLLLDEPFSALDQGTSRQIQYWLKENIRQLKKTAVLVSHDDALTREIFAEQAEILELRS</sequence>
<dbReference type="InterPro" id="IPR050093">
    <property type="entry name" value="ABC_SmlMolc_Importer"/>
</dbReference>
<dbReference type="RefSeq" id="WP_044616412.1">
    <property type="nucleotide sequence ID" value="NZ_CP007142.1"/>
</dbReference>
<keyword evidence="3" id="KW-0067">ATP-binding</keyword>
<dbReference type="SUPFAM" id="SSF52540">
    <property type="entry name" value="P-loop containing nucleoside triphosphate hydrolases"/>
    <property type="match status" value="1"/>
</dbReference>
<dbReference type="GO" id="GO:0005524">
    <property type="term" value="F:ATP binding"/>
    <property type="evidence" value="ECO:0007669"/>
    <property type="project" value="UniProtKB-KW"/>
</dbReference>
<evidence type="ECO:0000259" key="4">
    <source>
        <dbReference type="PROSITE" id="PS50893"/>
    </source>
</evidence>
<evidence type="ECO:0000256" key="1">
    <source>
        <dbReference type="ARBA" id="ARBA00022448"/>
    </source>
</evidence>
<evidence type="ECO:0000256" key="2">
    <source>
        <dbReference type="ARBA" id="ARBA00022741"/>
    </source>
</evidence>
<evidence type="ECO:0000313" key="6">
    <source>
        <dbReference type="Proteomes" id="UP000032266"/>
    </source>
</evidence>
<protein>
    <submittedName>
        <fullName evidence="5">ABC-type spermidine/putrescine transport system, ATPase component</fullName>
    </submittedName>
</protein>
<dbReference type="InterPro" id="IPR003439">
    <property type="entry name" value="ABC_transporter-like_ATP-bd"/>
</dbReference>
<dbReference type="SMART" id="SM00382">
    <property type="entry name" value="AAA"/>
    <property type="match status" value="1"/>
</dbReference>